<dbReference type="Pfam" id="PF13613">
    <property type="entry name" value="HTH_Tnp_4"/>
    <property type="match status" value="1"/>
</dbReference>
<keyword evidence="7" id="KW-1185">Reference proteome</keyword>
<protein>
    <submittedName>
        <fullName evidence="6">Uncharacterized protein</fullName>
    </submittedName>
</protein>
<keyword evidence="2" id="KW-0479">Metal-binding</keyword>
<gene>
    <name evidence="6" type="ORF">ONE63_004530</name>
</gene>
<dbReference type="InterPro" id="IPR027806">
    <property type="entry name" value="HARBI1_dom"/>
</dbReference>
<dbReference type="PANTHER" id="PTHR23080">
    <property type="entry name" value="THAP DOMAIN PROTEIN"/>
    <property type="match status" value="1"/>
</dbReference>
<evidence type="ECO:0000259" key="4">
    <source>
        <dbReference type="Pfam" id="PF13359"/>
    </source>
</evidence>
<evidence type="ECO:0000256" key="1">
    <source>
        <dbReference type="ARBA" id="ARBA00001968"/>
    </source>
</evidence>
<reference evidence="6" key="1">
    <citation type="submission" date="2022-12" db="EMBL/GenBank/DDBJ databases">
        <title>Chromosome-level genome assembly of the bean flower thrips Megalurothrips usitatus.</title>
        <authorList>
            <person name="Ma L."/>
            <person name="Liu Q."/>
            <person name="Li H."/>
            <person name="Cai W."/>
        </authorList>
    </citation>
    <scope>NUCLEOTIDE SEQUENCE</scope>
    <source>
        <strain evidence="6">Cailab_2022a</strain>
    </source>
</reference>
<dbReference type="AlphaFoldDB" id="A0AAV7X707"/>
<feature type="domain" description="DDE Tnp4" evidence="4">
    <location>
        <begin position="179"/>
        <end position="348"/>
    </location>
</feature>
<comment type="cofactor">
    <cofactor evidence="1">
        <name>a divalent metal cation</name>
        <dbReference type="ChEBI" id="CHEBI:60240"/>
    </cofactor>
</comment>
<organism evidence="6 7">
    <name type="scientific">Megalurothrips usitatus</name>
    <name type="common">bean blossom thrips</name>
    <dbReference type="NCBI Taxonomy" id="439358"/>
    <lineage>
        <taxon>Eukaryota</taxon>
        <taxon>Metazoa</taxon>
        <taxon>Ecdysozoa</taxon>
        <taxon>Arthropoda</taxon>
        <taxon>Hexapoda</taxon>
        <taxon>Insecta</taxon>
        <taxon>Pterygota</taxon>
        <taxon>Neoptera</taxon>
        <taxon>Paraneoptera</taxon>
        <taxon>Thysanoptera</taxon>
        <taxon>Terebrantia</taxon>
        <taxon>Thripoidea</taxon>
        <taxon>Thripidae</taxon>
        <taxon>Megalurothrips</taxon>
    </lineage>
</organism>
<accession>A0AAV7X707</accession>
<name>A0AAV7X707_9NEOP</name>
<evidence type="ECO:0000259" key="5">
    <source>
        <dbReference type="Pfam" id="PF13613"/>
    </source>
</evidence>
<feature type="domain" description="Transposase Helix-turn-helix" evidence="5">
    <location>
        <begin position="97"/>
        <end position="148"/>
    </location>
</feature>
<dbReference type="Proteomes" id="UP001075354">
    <property type="component" value="Chromosome 15"/>
</dbReference>
<sequence length="362" mass="41632">MEDGTVNKEIEDTETLRAKVIIVTQERDTLKIKVNGLEQRVEEITKENQRLRNLEFAESSLEQDNNKVDFYTGLPSFTLLLHVFNLCKDYVPTSHRNKLTPFQEFMVVMLRLRLNLLIEDLAYRFQVSQPTISRIMTKWLEVMSLRLKSLLVWPDRETLRKTMPECFKKDFGTTVALIIDCFELFIERPSNLLAKAGTWSSCKHHNTVKFLIGITPQGTICYISQADPGRTHDDKLEDECGILEKMTPGDAILSDRGFRGNTSSADVLRVRIVQPAYLYGRVQLSGEEVDSTRRIAYCRIHVEHLIGLVRRKYRILTQLLPTDSLKVKENQLQAPVDQIAIICCALCNLCPPIVPMFEKEEV</sequence>
<feature type="coiled-coil region" evidence="3">
    <location>
        <begin position="27"/>
        <end position="54"/>
    </location>
</feature>
<dbReference type="GO" id="GO:0046872">
    <property type="term" value="F:metal ion binding"/>
    <property type="evidence" value="ECO:0007669"/>
    <property type="project" value="UniProtKB-KW"/>
</dbReference>
<comment type="caution">
    <text evidence="6">The sequence shown here is derived from an EMBL/GenBank/DDBJ whole genome shotgun (WGS) entry which is preliminary data.</text>
</comment>
<evidence type="ECO:0000256" key="3">
    <source>
        <dbReference type="SAM" id="Coils"/>
    </source>
</evidence>
<dbReference type="Pfam" id="PF13359">
    <property type="entry name" value="DDE_Tnp_4"/>
    <property type="match status" value="1"/>
</dbReference>
<dbReference type="InterPro" id="IPR027805">
    <property type="entry name" value="Transposase_HTH_dom"/>
</dbReference>
<keyword evidence="3" id="KW-0175">Coiled coil</keyword>
<evidence type="ECO:0000256" key="2">
    <source>
        <dbReference type="ARBA" id="ARBA00022723"/>
    </source>
</evidence>
<evidence type="ECO:0000313" key="6">
    <source>
        <dbReference type="EMBL" id="KAJ1520332.1"/>
    </source>
</evidence>
<dbReference type="EMBL" id="JAPTSV010000015">
    <property type="protein sequence ID" value="KAJ1520332.1"/>
    <property type="molecule type" value="Genomic_DNA"/>
</dbReference>
<proteinExistence type="predicted"/>
<evidence type="ECO:0000313" key="7">
    <source>
        <dbReference type="Proteomes" id="UP001075354"/>
    </source>
</evidence>